<organism evidence="1 2">
    <name type="scientific">Candidatus Doudnabacteria bacterium RIFCSPHIGHO2_01_FULL_49_9</name>
    <dbReference type="NCBI Taxonomy" id="1817827"/>
    <lineage>
        <taxon>Bacteria</taxon>
        <taxon>Candidatus Doudnaibacteriota</taxon>
    </lineage>
</organism>
<accession>A0A1F5P4T4</accession>
<comment type="caution">
    <text evidence="1">The sequence shown here is derived from an EMBL/GenBank/DDBJ whole genome shotgun (WGS) entry which is preliminary data.</text>
</comment>
<name>A0A1F5P4T4_9BACT</name>
<evidence type="ECO:0000313" key="1">
    <source>
        <dbReference type="EMBL" id="OGE84620.1"/>
    </source>
</evidence>
<dbReference type="Proteomes" id="UP000176339">
    <property type="component" value="Unassembled WGS sequence"/>
</dbReference>
<dbReference type="EMBL" id="MFEN01000002">
    <property type="protein sequence ID" value="OGE84620.1"/>
    <property type="molecule type" value="Genomic_DNA"/>
</dbReference>
<sequence length="60" mass="6802">MNYLLLSNQVIILTAERTGLAEELLPSGNYPQTYVLFFGFWVLLGPWDKAGSLYALNLCY</sequence>
<gene>
    <name evidence="1" type="ORF">A2846_02855</name>
</gene>
<evidence type="ECO:0000313" key="2">
    <source>
        <dbReference type="Proteomes" id="UP000176339"/>
    </source>
</evidence>
<proteinExistence type="predicted"/>
<protein>
    <submittedName>
        <fullName evidence="1">Uncharacterized protein</fullName>
    </submittedName>
</protein>
<dbReference type="AlphaFoldDB" id="A0A1F5P4T4"/>
<reference evidence="1 2" key="1">
    <citation type="journal article" date="2016" name="Nat. Commun.">
        <title>Thousands of microbial genomes shed light on interconnected biogeochemical processes in an aquifer system.</title>
        <authorList>
            <person name="Anantharaman K."/>
            <person name="Brown C.T."/>
            <person name="Hug L.A."/>
            <person name="Sharon I."/>
            <person name="Castelle C.J."/>
            <person name="Probst A.J."/>
            <person name="Thomas B.C."/>
            <person name="Singh A."/>
            <person name="Wilkins M.J."/>
            <person name="Karaoz U."/>
            <person name="Brodie E.L."/>
            <person name="Williams K.H."/>
            <person name="Hubbard S.S."/>
            <person name="Banfield J.F."/>
        </authorList>
    </citation>
    <scope>NUCLEOTIDE SEQUENCE [LARGE SCALE GENOMIC DNA]</scope>
</reference>